<gene>
    <name evidence="2" type="ORF">UFOVP128_30</name>
    <name evidence="3" type="ORF">UFOVP243_14</name>
</gene>
<organism evidence="2">
    <name type="scientific">uncultured Caudovirales phage</name>
    <dbReference type="NCBI Taxonomy" id="2100421"/>
    <lineage>
        <taxon>Viruses</taxon>
        <taxon>Duplodnaviria</taxon>
        <taxon>Heunggongvirae</taxon>
        <taxon>Uroviricota</taxon>
        <taxon>Caudoviricetes</taxon>
        <taxon>Peduoviridae</taxon>
        <taxon>Maltschvirus</taxon>
        <taxon>Maltschvirus maltsch</taxon>
    </lineage>
</organism>
<dbReference type="EMBL" id="LR796239">
    <property type="protein sequence ID" value="CAB4130783.1"/>
    <property type="molecule type" value="Genomic_DNA"/>
</dbReference>
<protein>
    <submittedName>
        <fullName evidence="2">Uncharacterized protein</fullName>
    </submittedName>
</protein>
<feature type="region of interest" description="Disordered" evidence="1">
    <location>
        <begin position="94"/>
        <end position="123"/>
    </location>
</feature>
<sequence length="312" mass="32213">MGWWTSLRDSVEAAAVPIGNYFLPGSSLVTSQLVSEGAKQKLNSDFGNLAMLGSGIAGGANGNMSNYGSLGEMFNSAPSTMTAPDVTPTATTTGTVPTTLGDVTAPTTPAFSPTTVSQGSNLPVDTTTGPINPGPNMIGSDFEQMPQNMPAYSAVNAPLATSSPGFLASMGAGNFGDAASAAGTWAANNPIPAIYGAGSLYDMYAKKQMANKQQAMYDQNRADILNTYQPGSPEYNLLKQEMDRKDAAAGRNSQYGVRANEFAGKIAGLRLNALGQMQTGQNALANTAMGNQYGMFNTPLTLAALTATSKGK</sequence>
<evidence type="ECO:0000256" key="1">
    <source>
        <dbReference type="SAM" id="MobiDB-lite"/>
    </source>
</evidence>
<proteinExistence type="predicted"/>
<evidence type="ECO:0000313" key="2">
    <source>
        <dbReference type="EMBL" id="CAB4130783.1"/>
    </source>
</evidence>
<name>A0A6J5LBR3_9CAUD</name>
<reference evidence="2" key="1">
    <citation type="submission" date="2020-04" db="EMBL/GenBank/DDBJ databases">
        <authorList>
            <person name="Chiriac C."/>
            <person name="Salcher M."/>
            <person name="Ghai R."/>
            <person name="Kavagutti S V."/>
        </authorList>
    </citation>
    <scope>NUCLEOTIDE SEQUENCE</scope>
</reference>
<dbReference type="EMBL" id="LR798296">
    <property type="protein sequence ID" value="CAB5222045.1"/>
    <property type="molecule type" value="Genomic_DNA"/>
</dbReference>
<accession>A0A6J5LBR3</accession>
<evidence type="ECO:0000313" key="3">
    <source>
        <dbReference type="EMBL" id="CAB5222045.1"/>
    </source>
</evidence>
<feature type="compositionally biased region" description="Low complexity" evidence="1">
    <location>
        <begin position="94"/>
        <end position="117"/>
    </location>
</feature>